<dbReference type="AlphaFoldDB" id="A0A5C6EDN1"/>
<dbReference type="EMBL" id="SJPX01000006">
    <property type="protein sequence ID" value="TWU47142.1"/>
    <property type="molecule type" value="Genomic_DNA"/>
</dbReference>
<sequence>MKVASVLVAILLATPVCSEETIKLSVAERDELPMLGEVSITEFPAPPPVLEAADSFVDETITTRVRVNNQLGHSITIQTLKTTCGCTAAYPRDSIIASGESTELLVKIAISKPNEFGVQVVIKTDNGSYPFKIQGVSQTRVSAVQSILELDKDKTSVPFALRVNDRSINPKSLRLRVAGREADRTSIEGDVVSFTVATASLSAQVLNRFIPWVGKKELTPIEIKVVRKGFVRLATTNVFVSKGDPSSFRLLMIGDIPSVTDSELKGSLELASETLEFNAILSKRGRAAVADCTIVTERPFDGANGTMTLGDMQFMVNLRDR</sequence>
<name>A0A5C6EDN1_9BACT</name>
<evidence type="ECO:0000313" key="2">
    <source>
        <dbReference type="Proteomes" id="UP000317977"/>
    </source>
</evidence>
<dbReference type="InterPro" id="IPR011467">
    <property type="entry name" value="DUF1573"/>
</dbReference>
<evidence type="ECO:0000313" key="1">
    <source>
        <dbReference type="EMBL" id="TWU47142.1"/>
    </source>
</evidence>
<keyword evidence="2" id="KW-1185">Reference proteome</keyword>
<dbReference type="InterPro" id="IPR013783">
    <property type="entry name" value="Ig-like_fold"/>
</dbReference>
<dbReference type="Pfam" id="PF07610">
    <property type="entry name" value="DUF1573"/>
    <property type="match status" value="1"/>
</dbReference>
<accession>A0A5C6EDN1</accession>
<protein>
    <recommendedName>
        <fullName evidence="3">DUF1573 domain-containing protein</fullName>
    </recommendedName>
</protein>
<dbReference type="RefSeq" id="WP_146537529.1">
    <property type="nucleotide sequence ID" value="NZ_SJPX01000006.1"/>
</dbReference>
<evidence type="ECO:0008006" key="3">
    <source>
        <dbReference type="Google" id="ProtNLM"/>
    </source>
</evidence>
<comment type="caution">
    <text evidence="1">The sequence shown here is derived from an EMBL/GenBank/DDBJ whole genome shotgun (WGS) entry which is preliminary data.</text>
</comment>
<dbReference type="Gene3D" id="2.60.40.10">
    <property type="entry name" value="Immunoglobulins"/>
    <property type="match status" value="1"/>
</dbReference>
<reference evidence="1 2" key="1">
    <citation type="submission" date="2019-02" db="EMBL/GenBank/DDBJ databases">
        <title>Deep-cultivation of Planctomycetes and their phenomic and genomic characterization uncovers novel biology.</title>
        <authorList>
            <person name="Wiegand S."/>
            <person name="Jogler M."/>
            <person name="Boedeker C."/>
            <person name="Pinto D."/>
            <person name="Vollmers J."/>
            <person name="Rivas-Marin E."/>
            <person name="Kohn T."/>
            <person name="Peeters S.H."/>
            <person name="Heuer A."/>
            <person name="Rast P."/>
            <person name="Oberbeckmann S."/>
            <person name="Bunk B."/>
            <person name="Jeske O."/>
            <person name="Meyerdierks A."/>
            <person name="Storesund J.E."/>
            <person name="Kallscheuer N."/>
            <person name="Luecker S."/>
            <person name="Lage O.M."/>
            <person name="Pohl T."/>
            <person name="Merkel B.J."/>
            <person name="Hornburger P."/>
            <person name="Mueller R.-W."/>
            <person name="Bruemmer F."/>
            <person name="Labrenz M."/>
            <person name="Spormann A.M."/>
            <person name="Op Den Camp H."/>
            <person name="Overmann J."/>
            <person name="Amann R."/>
            <person name="Jetten M.S.M."/>
            <person name="Mascher T."/>
            <person name="Medema M.H."/>
            <person name="Devos D.P."/>
            <person name="Kaster A.-K."/>
            <person name="Ovreas L."/>
            <person name="Rohde M."/>
            <person name="Galperin M.Y."/>
            <person name="Jogler C."/>
        </authorList>
    </citation>
    <scope>NUCLEOTIDE SEQUENCE [LARGE SCALE GENOMIC DNA]</scope>
    <source>
        <strain evidence="1 2">Poly59</strain>
    </source>
</reference>
<proteinExistence type="predicted"/>
<organism evidence="1 2">
    <name type="scientific">Rubripirellula reticaptiva</name>
    <dbReference type="NCBI Taxonomy" id="2528013"/>
    <lineage>
        <taxon>Bacteria</taxon>
        <taxon>Pseudomonadati</taxon>
        <taxon>Planctomycetota</taxon>
        <taxon>Planctomycetia</taxon>
        <taxon>Pirellulales</taxon>
        <taxon>Pirellulaceae</taxon>
        <taxon>Rubripirellula</taxon>
    </lineage>
</organism>
<dbReference type="Proteomes" id="UP000317977">
    <property type="component" value="Unassembled WGS sequence"/>
</dbReference>
<gene>
    <name evidence="1" type="ORF">Poly59_61170</name>
</gene>